<dbReference type="Proteomes" id="UP000237105">
    <property type="component" value="Unassembled WGS sequence"/>
</dbReference>
<feature type="chain" id="PRO_5015140062" evidence="2">
    <location>
        <begin position="22"/>
        <end position="150"/>
    </location>
</feature>
<evidence type="ECO:0000256" key="2">
    <source>
        <dbReference type="SAM" id="SignalP"/>
    </source>
</evidence>
<keyword evidence="2" id="KW-0732">Signal</keyword>
<organism evidence="3 4">
    <name type="scientific">Parasponia andersonii</name>
    <name type="common">Sponia andersonii</name>
    <dbReference type="NCBI Taxonomy" id="3476"/>
    <lineage>
        <taxon>Eukaryota</taxon>
        <taxon>Viridiplantae</taxon>
        <taxon>Streptophyta</taxon>
        <taxon>Embryophyta</taxon>
        <taxon>Tracheophyta</taxon>
        <taxon>Spermatophyta</taxon>
        <taxon>Magnoliopsida</taxon>
        <taxon>eudicotyledons</taxon>
        <taxon>Gunneridae</taxon>
        <taxon>Pentapetalae</taxon>
        <taxon>rosids</taxon>
        <taxon>fabids</taxon>
        <taxon>Rosales</taxon>
        <taxon>Cannabaceae</taxon>
        <taxon>Parasponia</taxon>
    </lineage>
</organism>
<feature type="coiled-coil region" evidence="1">
    <location>
        <begin position="116"/>
        <end position="143"/>
    </location>
</feature>
<protein>
    <submittedName>
        <fullName evidence="3">Uncharacterized protein</fullName>
    </submittedName>
</protein>
<keyword evidence="4" id="KW-1185">Reference proteome</keyword>
<dbReference type="AlphaFoldDB" id="A0A2P5BD16"/>
<dbReference type="PANTHER" id="PTHR34360">
    <property type="entry name" value="OS08G0519400 PROTEIN"/>
    <property type="match status" value="1"/>
</dbReference>
<evidence type="ECO:0000313" key="4">
    <source>
        <dbReference type="Proteomes" id="UP000237105"/>
    </source>
</evidence>
<keyword evidence="1" id="KW-0175">Coiled coil</keyword>
<feature type="signal peptide" evidence="2">
    <location>
        <begin position="1"/>
        <end position="21"/>
    </location>
</feature>
<evidence type="ECO:0000313" key="3">
    <source>
        <dbReference type="EMBL" id="PON46656.1"/>
    </source>
</evidence>
<accession>A0A2P5BD16</accession>
<evidence type="ECO:0000256" key="1">
    <source>
        <dbReference type="SAM" id="Coils"/>
    </source>
</evidence>
<name>A0A2P5BD16_PARAD</name>
<feature type="coiled-coil region" evidence="1">
    <location>
        <begin position="37"/>
        <end position="64"/>
    </location>
</feature>
<proteinExistence type="predicted"/>
<gene>
    <name evidence="3" type="ORF">PanWU01x14_249520</name>
</gene>
<dbReference type="OrthoDB" id="1160110at2759"/>
<reference evidence="4" key="1">
    <citation type="submission" date="2016-06" db="EMBL/GenBank/DDBJ databases">
        <title>Parallel loss of symbiosis genes in relatives of nitrogen-fixing non-legume Parasponia.</title>
        <authorList>
            <person name="Van Velzen R."/>
            <person name="Holmer R."/>
            <person name="Bu F."/>
            <person name="Rutten L."/>
            <person name="Van Zeijl A."/>
            <person name="Liu W."/>
            <person name="Santuari L."/>
            <person name="Cao Q."/>
            <person name="Sharma T."/>
            <person name="Shen D."/>
            <person name="Roswanjaya Y."/>
            <person name="Wardhani T."/>
            <person name="Kalhor M.S."/>
            <person name="Jansen J."/>
            <person name="Van den Hoogen J."/>
            <person name="Gungor B."/>
            <person name="Hartog M."/>
            <person name="Hontelez J."/>
            <person name="Verver J."/>
            <person name="Yang W.-C."/>
            <person name="Schijlen E."/>
            <person name="Repin R."/>
            <person name="Schilthuizen M."/>
            <person name="Schranz E."/>
            <person name="Heidstra R."/>
            <person name="Miyata K."/>
            <person name="Fedorova E."/>
            <person name="Kohlen W."/>
            <person name="Bisseling T."/>
            <person name="Smit S."/>
            <person name="Geurts R."/>
        </authorList>
    </citation>
    <scope>NUCLEOTIDE SEQUENCE [LARGE SCALE GENOMIC DNA]</scope>
    <source>
        <strain evidence="4">cv. WU1-14</strain>
    </source>
</reference>
<sequence length="150" mass="17276">MAIRQFLWLFLFPTFSSSLSAISETTTISENDSTGELRQIKLNIARLESKLEEITRNLNEKGLHIEEQDKLIEHMSHKIQLLQSTVLGLKSDERIKALEEEVHLLWAASRKNNFDIHVLESKAQDAEERLELVASKAQKVVAQFHFFVMS</sequence>
<dbReference type="PANTHER" id="PTHR34360:SF2">
    <property type="entry name" value="MYOSIN HEAVY CHAIN-LIKE PROTEIN"/>
    <property type="match status" value="1"/>
</dbReference>
<comment type="caution">
    <text evidence="3">The sequence shown here is derived from an EMBL/GenBank/DDBJ whole genome shotgun (WGS) entry which is preliminary data.</text>
</comment>
<dbReference type="STRING" id="3476.A0A2P5BD16"/>
<dbReference type="EMBL" id="JXTB01000307">
    <property type="protein sequence ID" value="PON46656.1"/>
    <property type="molecule type" value="Genomic_DNA"/>
</dbReference>